<protein>
    <submittedName>
        <fullName evidence="4">Uncharacterized protein LOC100215779 isoform X3</fullName>
    </submittedName>
</protein>
<sequence length="1798" mass="204852">MLLSRRSEKIKKGYIWDWLEDESLQKKQCFTYPQINPTLALLETVSSLDRKVPYLHGPPDSVVVLFTTKVGTKRFQVPSKAEFDLRDPSRPPLQYNFLHDNHLTKYLMNPCVKRRLLKKGLLTKEGDVKCTIKEFNEYRQWIRKLKLDVIEKEWRMSHAQTMDRTHSKNEEAELIKNNKDHIMKLYRIQLKKKILKKEKPMSQIDERETCTDLKKKEKEILLKKQQLKRNEENEKRRQKREELEDEDKRYRDRILRLSKKNMKMREEKMKNIYNEKSKEIKMKVVDLFKRRQMYFSEKMRDEKLANIDETRKRKKSLEGREKIYKKQHKQIEDVHKQYLNKNREKALKHLHEATLYFFKMQRRKECQIHKWRENLKSVEKREHILTYWRKLRSRLQKGSKRQSRWRSAWDINQTILNQSSEFLEDFKMEDEKPYLEQNGSFQKDEREEVSSNGEFVYEKMGNIETKDQSTETVFENIATSTPVNSVQNNRFMVSNIRFSRVEMERIRIVAIDIINAKLLSAVNNCLSEKNVCSIESLLNSEVTPELSSDILCYAKNLAAASLIKAGKHLGFDKNLIMSTFGIAPIEESILKAIKNEDDQEEIKKRSEVSLSQTVSKVELEKKISSLSTKQMSSQHLLTSSSLEVLEVKSSFSLEVERFAKHISTLTLIRAGAALGFSSLEIVDAFGIEVKVEDFLPEIQKINQQFVKDLVKQAMMQAALSIGYTQIEAELAVNSVHSINNSLLVKATDFNEEPIENAEITSYAKNMAAVSLIKAGISLGYDNLEIVSAFGIEVNGDLLKSIEYQKKDLVSNIVNKALMQAALNLGYSYSEAEVSLNYLNKHDQKDSYSRKLFSDTDDKQSEVFDADEITKCILNTKGLNQVSNNNTIEPTTSKSYGTEAKSRSRLEIAKHIATISLIRAGISLGYDHLELVSAFGIELNEDLISKIDERYDEFISSMVKQSIIQAAISLGYNPSEDNINLELNTPKSTSSIKKNNKDTNDSSIIRKTLTAGNRLNKNQYVENSCEQFFNSCLDDEMEKKIQPSVSFQIEECANKIASLSLIRASISLGYSGTDIASALNMSTGEISLVFSIEKNYNQLVSKMVKEALKEAAISLGYTQEEAEIVIFNLPSSSDNLKTKKLKTLKVISCESMDSSGEILPCLSNIHLSRVMNKNYNDKSPKKSSMLPGIESFSNKFLTGTPTCIKPRRVSSEFQSISTTSPVLPSLTTSLSNVDKVSNDKNVSDITHPIRSPSSQLNVTKSHRHLLESSDSLFMTEEPEVVLKNPADFEENKSLFEVKTRQLYLNKNDLRKTVSHYITTNARTKFFRYYSTGRLQSEAGGNDDINKQLVTANKLYANDHEKTKKNSQSSSVKLESKSTFIQNLALLPTITSQNSNKSRYNKQSPYKSHTTNNFADKAQSSSKLKSEFLDESSFELNPSKPVSVSLNSGLRQVRRIEKGCNISLKNLILSNKKHADSGVEHLKSESKSKCSVEKPAAPSLNNFVGKKTLEIKVIGNKQSWQPNQVVDEGHTIKQSENKSNHEMRLNASNSKPPETINDPAIDQKNNQTTPVKTFSLHSNFKRHFASIHNSINDKPDTLISTQNAAASTKDLTSNKTVSSEPTMTPSPPLVSKPHYLYYSQSVKTMTNNNSLKEIIKCKSLDSGNNFKNARLRPFPSHIDKESIMLNKVNLNRTRKKKSTSTFTKTSLFPQLNSRDKILAPFTKPVQTEPIVCNSITDTKCSSITAHPVEPLNSSTPKVDNLSSTNQVKTSNIVIEKFSSHEAKIKSTKSNPDRIPYDNPV</sequence>
<feature type="region of interest" description="Disordered" evidence="2">
    <location>
        <begin position="1604"/>
        <end position="1626"/>
    </location>
</feature>
<dbReference type="GeneID" id="100215779"/>
<keyword evidence="3" id="KW-1185">Reference proteome</keyword>
<name>A0ABM4CV59_HYDVU</name>
<evidence type="ECO:0000256" key="1">
    <source>
        <dbReference type="SAM" id="Coils"/>
    </source>
</evidence>
<keyword evidence="1" id="KW-0175">Coiled coil</keyword>
<reference evidence="4" key="1">
    <citation type="submission" date="2025-08" db="UniProtKB">
        <authorList>
            <consortium name="RefSeq"/>
        </authorList>
    </citation>
    <scope>IDENTIFICATION</scope>
</reference>
<dbReference type="RefSeq" id="XP_065665825.1">
    <property type="nucleotide sequence ID" value="XM_065809753.1"/>
</dbReference>
<evidence type="ECO:0000313" key="3">
    <source>
        <dbReference type="Proteomes" id="UP001652625"/>
    </source>
</evidence>
<proteinExistence type="predicted"/>
<feature type="coiled-coil region" evidence="1">
    <location>
        <begin position="300"/>
        <end position="327"/>
    </location>
</feature>
<organism evidence="3 4">
    <name type="scientific">Hydra vulgaris</name>
    <name type="common">Hydra</name>
    <name type="synonym">Hydra attenuata</name>
    <dbReference type="NCBI Taxonomy" id="6087"/>
    <lineage>
        <taxon>Eukaryota</taxon>
        <taxon>Metazoa</taxon>
        <taxon>Cnidaria</taxon>
        <taxon>Hydrozoa</taxon>
        <taxon>Hydroidolina</taxon>
        <taxon>Anthoathecata</taxon>
        <taxon>Aplanulata</taxon>
        <taxon>Hydridae</taxon>
        <taxon>Hydra</taxon>
    </lineage>
</organism>
<feature type="region of interest" description="Disordered" evidence="2">
    <location>
        <begin position="1390"/>
        <end position="1417"/>
    </location>
</feature>
<evidence type="ECO:0000256" key="2">
    <source>
        <dbReference type="SAM" id="MobiDB-lite"/>
    </source>
</evidence>
<feature type="compositionally biased region" description="Polar residues" evidence="2">
    <location>
        <begin position="1604"/>
        <end position="1621"/>
    </location>
</feature>
<accession>A0ABM4CV59</accession>
<feature type="region of interest" description="Disordered" evidence="2">
    <location>
        <begin position="1531"/>
        <end position="1553"/>
    </location>
</feature>
<dbReference type="Proteomes" id="UP001652625">
    <property type="component" value="Chromosome 11"/>
</dbReference>
<gene>
    <name evidence="4" type="primary">LOC100215779</name>
</gene>
<feature type="compositionally biased region" description="Basic and acidic residues" evidence="2">
    <location>
        <begin position="1531"/>
        <end position="1542"/>
    </location>
</feature>
<feature type="coiled-coil region" evidence="1">
    <location>
        <begin position="210"/>
        <end position="260"/>
    </location>
</feature>
<evidence type="ECO:0000313" key="4">
    <source>
        <dbReference type="RefSeq" id="XP_065665825.1"/>
    </source>
</evidence>